<sequence length="579" mass="62795">MSTVPSCTDVLVVGAGPVGLLTALGLAQQGIDTVIIDKRTLESQEKLGRAVTLYPRTLELLEQSGVAGDVCQEAFIGRSYAVYSGGRHATRGAFRNMFPIMDVSHHNYITNIRQSASSRIFAARYHRDSAAAAGGRRREVYHEWALEGFEVQGGKGDGCNVTARLKHPQLGEQTVRCKYLVGADGGQSSVRRIAGVEMEGNDTTYRWVRVDGLVRSDVPEPDVSFASVESPSHGLVLWAKLDRDAHRIGFSLSPRLAEKYPDGLTEEQAAHEAVEAMKPFKVEIERLDWFTHYTVKQKVASTFHTDEYIILAGDAAHTHSSAFAQGMNTGVHDATNLAWKLAGHLKGWYKPGVLATYTDERREAAQKLIAIDRLAARAVSGDLAVQEGSGMTPQEAFRSVMETNLSFTTGLGVSYEPSLIGRETLATTLAPGTRSPDALLRRPGPAVQMRLHEVTHFLNRGRWSVLVFAGHPHRTVAAMASLRERIMGNGAYLGARTGDEGMLQLGTIMVGSAPSAWAVFGGPAIGDLYFDVEAVAHDRYGVYPDRGAIVIVRPDGVFSFAAGLDGLDDVESFFGALLL</sequence>
<keyword evidence="2" id="KW-1185">Reference proteome</keyword>
<organism evidence="1 2">
    <name type="scientific">Trichothecium roseum</name>
    <dbReference type="NCBI Taxonomy" id="47278"/>
    <lineage>
        <taxon>Eukaryota</taxon>
        <taxon>Fungi</taxon>
        <taxon>Dikarya</taxon>
        <taxon>Ascomycota</taxon>
        <taxon>Pezizomycotina</taxon>
        <taxon>Sordariomycetes</taxon>
        <taxon>Hypocreomycetidae</taxon>
        <taxon>Hypocreales</taxon>
        <taxon>Hypocreales incertae sedis</taxon>
        <taxon>Trichothecium</taxon>
    </lineage>
</organism>
<name>A0ACC0VB80_9HYPO</name>
<protein>
    <submittedName>
        <fullName evidence="1">Uncharacterized protein</fullName>
    </submittedName>
</protein>
<dbReference type="Proteomes" id="UP001163324">
    <property type="component" value="Chromosome 2"/>
</dbReference>
<gene>
    <name evidence="1" type="ORF">N3K66_002075</name>
</gene>
<evidence type="ECO:0000313" key="1">
    <source>
        <dbReference type="EMBL" id="KAI9902723.1"/>
    </source>
</evidence>
<comment type="caution">
    <text evidence="1">The sequence shown here is derived from an EMBL/GenBank/DDBJ whole genome shotgun (WGS) entry which is preliminary data.</text>
</comment>
<proteinExistence type="predicted"/>
<dbReference type="EMBL" id="CM047941">
    <property type="protein sequence ID" value="KAI9902723.1"/>
    <property type="molecule type" value="Genomic_DNA"/>
</dbReference>
<reference evidence="1" key="1">
    <citation type="submission" date="2022-10" db="EMBL/GenBank/DDBJ databases">
        <title>Complete Genome of Trichothecium roseum strain YXFP-22015, a Plant Pathogen Isolated from Citrus.</title>
        <authorList>
            <person name="Wang Y."/>
            <person name="Zhu L."/>
        </authorList>
    </citation>
    <scope>NUCLEOTIDE SEQUENCE</scope>
    <source>
        <strain evidence="1">YXFP-22015</strain>
    </source>
</reference>
<evidence type="ECO:0000313" key="2">
    <source>
        <dbReference type="Proteomes" id="UP001163324"/>
    </source>
</evidence>
<accession>A0ACC0VB80</accession>